<evidence type="ECO:0000313" key="4">
    <source>
        <dbReference type="Proteomes" id="UP001562425"/>
    </source>
</evidence>
<dbReference type="EMBL" id="JBEHCU010010201">
    <property type="protein sequence ID" value="KAL1378625.1"/>
    <property type="molecule type" value="Genomic_DNA"/>
</dbReference>
<evidence type="ECO:0000313" key="3">
    <source>
        <dbReference type="EMBL" id="KAL1378625.1"/>
    </source>
</evidence>
<keyword evidence="4" id="KW-1185">Reference proteome</keyword>
<proteinExistence type="predicted"/>
<evidence type="ECO:0000256" key="2">
    <source>
        <dbReference type="SAM" id="SignalP"/>
    </source>
</evidence>
<dbReference type="SUPFAM" id="SSF50370">
    <property type="entry name" value="Ricin B-like lectins"/>
    <property type="match status" value="1"/>
</dbReference>
<organism evidence="3 4">
    <name type="scientific">Culex pipiens pipiens</name>
    <name type="common">Northern house mosquito</name>
    <dbReference type="NCBI Taxonomy" id="38569"/>
    <lineage>
        <taxon>Eukaryota</taxon>
        <taxon>Metazoa</taxon>
        <taxon>Ecdysozoa</taxon>
        <taxon>Arthropoda</taxon>
        <taxon>Hexapoda</taxon>
        <taxon>Insecta</taxon>
        <taxon>Pterygota</taxon>
        <taxon>Neoptera</taxon>
        <taxon>Endopterygota</taxon>
        <taxon>Diptera</taxon>
        <taxon>Nematocera</taxon>
        <taxon>Culicoidea</taxon>
        <taxon>Culicidae</taxon>
        <taxon>Culicinae</taxon>
        <taxon>Culicini</taxon>
        <taxon>Culex</taxon>
        <taxon>Culex</taxon>
    </lineage>
</organism>
<accession>A0ABD1CQB9</accession>
<comment type="caution">
    <text evidence="3">The sequence shown here is derived from an EMBL/GenBank/DDBJ whole genome shotgun (WGS) entry which is preliminary data.</text>
</comment>
<reference evidence="3 4" key="1">
    <citation type="submission" date="2024-05" db="EMBL/GenBank/DDBJ databases">
        <title>Culex pipiens pipiens assembly and annotation.</title>
        <authorList>
            <person name="Alout H."/>
            <person name="Durand T."/>
        </authorList>
    </citation>
    <scope>NUCLEOTIDE SEQUENCE [LARGE SCALE GENOMIC DNA]</scope>
    <source>
        <strain evidence="3">HA-2024</strain>
        <tissue evidence="3">Whole body</tissue>
    </source>
</reference>
<feature type="coiled-coil region" evidence="1">
    <location>
        <begin position="32"/>
        <end position="59"/>
    </location>
</feature>
<protein>
    <submittedName>
        <fullName evidence="3">Uncharacterized protein</fullName>
    </submittedName>
</protein>
<feature type="signal peptide" evidence="2">
    <location>
        <begin position="1"/>
        <end position="19"/>
    </location>
</feature>
<evidence type="ECO:0000256" key="1">
    <source>
        <dbReference type="SAM" id="Coils"/>
    </source>
</evidence>
<feature type="chain" id="PRO_5044814204" evidence="2">
    <location>
        <begin position="20"/>
        <end position="230"/>
    </location>
</feature>
<dbReference type="Proteomes" id="UP001562425">
    <property type="component" value="Unassembled WGS sequence"/>
</dbReference>
<keyword evidence="1" id="KW-0175">Coiled coil</keyword>
<keyword evidence="2" id="KW-0732">Signal</keyword>
<dbReference type="AlphaFoldDB" id="A0ABD1CQB9"/>
<sequence>MKWCLLTVSIAALLQSSICSGNWEKSSYGVGYELVQSRLDKMQLKLTELVEKIEVLLNQQVSTNKHIKELTTSLVSRSCSQTSTNVTIPTGCVTIRSYFADKYLAVSSNYDSQRRQLALQSNPEQWTLVRESGFYRITRRQGQEDLYAAMGDLAYDAQRRRIFTWIPGFGDNQGKWEIEEAAGFAGMVHIRAGYFGEYLYAADFDNQVFTWIPKGAPGKDSQYLWQIEQC</sequence>
<gene>
    <name evidence="3" type="ORF">pipiens_015468</name>
</gene>
<name>A0ABD1CQB9_CULPP</name>
<dbReference type="InterPro" id="IPR035992">
    <property type="entry name" value="Ricin_B-like_lectins"/>
</dbReference>
<dbReference type="CDD" id="cd23667">
    <property type="entry name" value="beta-trefoil_Ricin_CqDVP-like"/>
    <property type="match status" value="1"/>
</dbReference>